<name>A0ABN8N4G6_9CNID</name>
<dbReference type="PRINTS" id="PR00092">
    <property type="entry name" value="TYROSINASE"/>
</dbReference>
<reference evidence="5 6" key="1">
    <citation type="submission" date="2022-05" db="EMBL/GenBank/DDBJ databases">
        <authorList>
            <consortium name="Genoscope - CEA"/>
            <person name="William W."/>
        </authorList>
    </citation>
    <scope>NUCLEOTIDE SEQUENCE [LARGE SCALE GENOMIC DNA]</scope>
</reference>
<dbReference type="Gene3D" id="1.10.1280.10">
    <property type="entry name" value="Di-copper center containing domain from catechol oxidase"/>
    <property type="match status" value="1"/>
</dbReference>
<keyword evidence="3" id="KW-0732">Signal</keyword>
<dbReference type="InterPro" id="IPR008922">
    <property type="entry name" value="Di-copper_centre_dom_sf"/>
</dbReference>
<keyword evidence="6" id="KW-1185">Reference proteome</keyword>
<dbReference type="PANTHER" id="PTHR11474:SF126">
    <property type="entry name" value="TYROSINASE-LIKE PROTEIN TYR-1-RELATED"/>
    <property type="match status" value="1"/>
</dbReference>
<dbReference type="Proteomes" id="UP001159405">
    <property type="component" value="Unassembled WGS sequence"/>
</dbReference>
<dbReference type="SUPFAM" id="SSF48056">
    <property type="entry name" value="Di-copper centre-containing domain"/>
    <property type="match status" value="1"/>
</dbReference>
<evidence type="ECO:0000256" key="3">
    <source>
        <dbReference type="SAM" id="SignalP"/>
    </source>
</evidence>
<organism evidence="5 6">
    <name type="scientific">Porites lobata</name>
    <dbReference type="NCBI Taxonomy" id="104759"/>
    <lineage>
        <taxon>Eukaryota</taxon>
        <taxon>Metazoa</taxon>
        <taxon>Cnidaria</taxon>
        <taxon>Anthozoa</taxon>
        <taxon>Hexacorallia</taxon>
        <taxon>Scleractinia</taxon>
        <taxon>Fungiina</taxon>
        <taxon>Poritidae</taxon>
        <taxon>Porites</taxon>
    </lineage>
</organism>
<protein>
    <recommendedName>
        <fullName evidence="4">Tyrosinase copper-binding domain-containing protein</fullName>
    </recommendedName>
</protein>
<comment type="caution">
    <text evidence="5">The sequence shown here is derived from an EMBL/GenBank/DDBJ whole genome shotgun (WGS) entry which is preliminary data.</text>
</comment>
<dbReference type="InterPro" id="IPR050316">
    <property type="entry name" value="Tyrosinase/Hemocyanin"/>
</dbReference>
<accession>A0ABN8N4G6</accession>
<feature type="domain" description="Tyrosinase copper-binding" evidence="4">
    <location>
        <begin position="188"/>
        <end position="354"/>
    </location>
</feature>
<gene>
    <name evidence="5" type="ORF">PLOB_00048166</name>
</gene>
<evidence type="ECO:0000256" key="1">
    <source>
        <dbReference type="ARBA" id="ARBA00022723"/>
    </source>
</evidence>
<dbReference type="EMBL" id="CALNXK010000009">
    <property type="protein sequence ID" value="CAH3041285.1"/>
    <property type="molecule type" value="Genomic_DNA"/>
</dbReference>
<feature type="signal peptide" evidence="3">
    <location>
        <begin position="1"/>
        <end position="20"/>
    </location>
</feature>
<keyword evidence="1" id="KW-0479">Metal-binding</keyword>
<evidence type="ECO:0000313" key="5">
    <source>
        <dbReference type="EMBL" id="CAH3041285.1"/>
    </source>
</evidence>
<dbReference type="Pfam" id="PF00264">
    <property type="entry name" value="Tyrosinase"/>
    <property type="match status" value="1"/>
</dbReference>
<evidence type="ECO:0000259" key="4">
    <source>
        <dbReference type="Pfam" id="PF00264"/>
    </source>
</evidence>
<dbReference type="PANTHER" id="PTHR11474">
    <property type="entry name" value="TYROSINASE FAMILY MEMBER"/>
    <property type="match status" value="1"/>
</dbReference>
<dbReference type="InterPro" id="IPR002227">
    <property type="entry name" value="Tyrosinase_Cu-bd"/>
</dbReference>
<proteinExistence type="predicted"/>
<evidence type="ECO:0000256" key="2">
    <source>
        <dbReference type="ARBA" id="ARBA00023008"/>
    </source>
</evidence>
<feature type="chain" id="PRO_5045551224" description="Tyrosinase copper-binding domain-containing protein" evidence="3">
    <location>
        <begin position="21"/>
        <end position="396"/>
    </location>
</feature>
<evidence type="ECO:0000313" key="6">
    <source>
        <dbReference type="Proteomes" id="UP001159405"/>
    </source>
</evidence>
<keyword evidence="2" id="KW-0186">Copper</keyword>
<sequence length="396" mass="46073">MLYLQLWFIVFFGLVEKSMSMHQDQFCQLKAIQECLYPSLGLLEAIESGNEPLSMKECDLLQTSIGCFSVPRCPGNLLKAFRYLVLTVGTTLKKSQYACPNLDVETLGNFLDKGYSVKCEDNKSVKDICDRSCKCKNGKLDSCYRVRKEFTKMSLEERTRFIKAFKMVSSDPRYIREHERIGKVHTVIPAMETFFPWHRWYTLELENLLRQVDCRITIPYWDWSKDAEHWTRGSEIEDTWNEGPHGLGGNGVFPLGCVMNGPFKYGEYSLPQTNGDCLKRNFNYSCKLPNAEKKENILHEANYTVFRNTIVKHHHGPFHKCVGGTLAFYVTAPYSPEFWLLHSYLDKLWVKWKRRNEGSHSDLRDSTKIMVMTGHHPWEYHDEDHLPGGVKISYEE</sequence>